<keyword evidence="1" id="KW-1185">Reference proteome</keyword>
<proteinExistence type="predicted"/>
<name>A0A1I7WR21_HETBA</name>
<dbReference type="Proteomes" id="UP000095283">
    <property type="component" value="Unplaced"/>
</dbReference>
<sequence>MDRYSELDYMLIEIWHGVQDTTLMHLVIWPDAAIFQRSFCSAEFKHFI</sequence>
<organism evidence="1 2">
    <name type="scientific">Heterorhabditis bacteriophora</name>
    <name type="common">Entomopathogenic nematode worm</name>
    <dbReference type="NCBI Taxonomy" id="37862"/>
    <lineage>
        <taxon>Eukaryota</taxon>
        <taxon>Metazoa</taxon>
        <taxon>Ecdysozoa</taxon>
        <taxon>Nematoda</taxon>
        <taxon>Chromadorea</taxon>
        <taxon>Rhabditida</taxon>
        <taxon>Rhabditina</taxon>
        <taxon>Rhabditomorpha</taxon>
        <taxon>Strongyloidea</taxon>
        <taxon>Heterorhabditidae</taxon>
        <taxon>Heterorhabditis</taxon>
    </lineage>
</organism>
<reference evidence="2" key="1">
    <citation type="submission" date="2016-11" db="UniProtKB">
        <authorList>
            <consortium name="WormBaseParasite"/>
        </authorList>
    </citation>
    <scope>IDENTIFICATION</scope>
</reference>
<dbReference type="AlphaFoldDB" id="A0A1I7WR21"/>
<evidence type="ECO:0000313" key="2">
    <source>
        <dbReference type="WBParaSite" id="Hba_07601"/>
    </source>
</evidence>
<accession>A0A1I7WR21</accession>
<dbReference type="WBParaSite" id="Hba_07601">
    <property type="protein sequence ID" value="Hba_07601"/>
    <property type="gene ID" value="Hba_07601"/>
</dbReference>
<evidence type="ECO:0000313" key="1">
    <source>
        <dbReference type="Proteomes" id="UP000095283"/>
    </source>
</evidence>
<protein>
    <submittedName>
        <fullName evidence="2">Uncharacterized protein</fullName>
    </submittedName>
</protein>